<keyword evidence="3 5" id="KW-1133">Transmembrane helix</keyword>
<dbReference type="SUPFAM" id="SSF103473">
    <property type="entry name" value="MFS general substrate transporter"/>
    <property type="match status" value="1"/>
</dbReference>
<organism evidence="7 8">
    <name type="scientific">Paraburkholderia dilworthii</name>
    <dbReference type="NCBI Taxonomy" id="948106"/>
    <lineage>
        <taxon>Bacteria</taxon>
        <taxon>Pseudomonadati</taxon>
        <taxon>Pseudomonadota</taxon>
        <taxon>Betaproteobacteria</taxon>
        <taxon>Burkholderiales</taxon>
        <taxon>Burkholderiaceae</taxon>
        <taxon>Paraburkholderia</taxon>
    </lineage>
</organism>
<evidence type="ECO:0000256" key="1">
    <source>
        <dbReference type="ARBA" id="ARBA00004141"/>
    </source>
</evidence>
<evidence type="ECO:0000259" key="6">
    <source>
        <dbReference type="PROSITE" id="PS50850"/>
    </source>
</evidence>
<dbReference type="PROSITE" id="PS00216">
    <property type="entry name" value="SUGAR_TRANSPORT_1"/>
    <property type="match status" value="1"/>
</dbReference>
<comment type="subcellular location">
    <subcellularLocation>
        <location evidence="1">Membrane</location>
        <topology evidence="1">Multi-pass membrane protein</topology>
    </subcellularLocation>
</comment>
<dbReference type="Proteomes" id="UP001629367">
    <property type="component" value="Unassembled WGS sequence"/>
</dbReference>
<gene>
    <name evidence="7" type="ORF">PQQ68_29910</name>
</gene>
<evidence type="ECO:0000313" key="7">
    <source>
        <dbReference type="EMBL" id="MFM0597256.1"/>
    </source>
</evidence>
<dbReference type="InterPro" id="IPR011701">
    <property type="entry name" value="MFS"/>
</dbReference>
<dbReference type="InterPro" id="IPR005829">
    <property type="entry name" value="Sugar_transporter_CS"/>
</dbReference>
<dbReference type="InterPro" id="IPR020846">
    <property type="entry name" value="MFS_dom"/>
</dbReference>
<comment type="caution">
    <text evidence="7">The sequence shown here is derived from an EMBL/GenBank/DDBJ whole genome shotgun (WGS) entry which is preliminary data.</text>
</comment>
<evidence type="ECO:0000256" key="2">
    <source>
        <dbReference type="ARBA" id="ARBA00022692"/>
    </source>
</evidence>
<evidence type="ECO:0000256" key="5">
    <source>
        <dbReference type="SAM" id="Phobius"/>
    </source>
</evidence>
<evidence type="ECO:0000256" key="4">
    <source>
        <dbReference type="ARBA" id="ARBA00023136"/>
    </source>
</evidence>
<dbReference type="Gene3D" id="1.20.1250.20">
    <property type="entry name" value="MFS general substrate transporter like domains"/>
    <property type="match status" value="1"/>
</dbReference>
<feature type="domain" description="Major facilitator superfamily (MFS) profile" evidence="6">
    <location>
        <begin position="1"/>
        <end position="124"/>
    </location>
</feature>
<proteinExistence type="predicted"/>
<reference evidence="7 8" key="1">
    <citation type="journal article" date="2024" name="Chem. Sci.">
        <title>Discovery of megapolipeptins by genome mining of a Burkholderiales bacteria collection.</title>
        <authorList>
            <person name="Paulo B.S."/>
            <person name="Recchia M.J.J."/>
            <person name="Lee S."/>
            <person name="Fergusson C.H."/>
            <person name="Romanowski S.B."/>
            <person name="Hernandez A."/>
            <person name="Krull N."/>
            <person name="Liu D.Y."/>
            <person name="Cavanagh H."/>
            <person name="Bos A."/>
            <person name="Gray C.A."/>
            <person name="Murphy B.T."/>
            <person name="Linington R.G."/>
            <person name="Eustaquio A.S."/>
        </authorList>
    </citation>
    <scope>NUCLEOTIDE SEQUENCE [LARGE SCALE GENOMIC DNA]</scope>
    <source>
        <strain evidence="7 8">RL17-335-BIF-A</strain>
    </source>
</reference>
<feature type="transmembrane region" description="Helical" evidence="5">
    <location>
        <begin position="35"/>
        <end position="59"/>
    </location>
</feature>
<dbReference type="InterPro" id="IPR036259">
    <property type="entry name" value="MFS_trans_sf"/>
</dbReference>
<name>A0ABW9DFY3_9BURK</name>
<dbReference type="RefSeq" id="WP_408217993.1">
    <property type="nucleotide sequence ID" value="NZ_JAQQBZ010000029.1"/>
</dbReference>
<accession>A0ABW9DFY3</accession>
<keyword evidence="4 5" id="KW-0472">Membrane</keyword>
<evidence type="ECO:0000313" key="8">
    <source>
        <dbReference type="Proteomes" id="UP001629367"/>
    </source>
</evidence>
<dbReference type="EMBL" id="JAQQBZ010000029">
    <property type="protein sequence ID" value="MFM0597256.1"/>
    <property type="molecule type" value="Genomic_DNA"/>
</dbReference>
<feature type="transmembrane region" description="Helical" evidence="5">
    <location>
        <begin position="12"/>
        <end position="29"/>
    </location>
</feature>
<protein>
    <submittedName>
        <fullName evidence="7">MFS transporter</fullName>
    </submittedName>
</protein>
<dbReference type="Pfam" id="PF07690">
    <property type="entry name" value="MFS_1"/>
    <property type="match status" value="1"/>
</dbReference>
<feature type="transmembrane region" description="Helical" evidence="5">
    <location>
        <begin position="99"/>
        <end position="119"/>
    </location>
</feature>
<sequence>MGRLADRFGRRLLVPIGLAVGALGAALLIPNLPLLAAGIAVTVLSLGYDMTQPLLAGIVTGLGGKRAGQAMGLNVCTLFTAFGLGSLVFGRLLSSSIDYAFWIFVSVQLLLAVGALWVFRTETRRPQAVKADTIAGNPPTPQ</sequence>
<feature type="transmembrane region" description="Helical" evidence="5">
    <location>
        <begin position="71"/>
        <end position="93"/>
    </location>
</feature>
<keyword evidence="2 5" id="KW-0812">Transmembrane</keyword>
<keyword evidence="8" id="KW-1185">Reference proteome</keyword>
<dbReference type="PROSITE" id="PS50850">
    <property type="entry name" value="MFS"/>
    <property type="match status" value="1"/>
</dbReference>
<evidence type="ECO:0000256" key="3">
    <source>
        <dbReference type="ARBA" id="ARBA00022989"/>
    </source>
</evidence>